<dbReference type="PROSITE" id="PS50023">
    <property type="entry name" value="LIM_DOMAIN_2"/>
    <property type="match status" value="1"/>
</dbReference>
<feature type="domain" description="LIM zinc-binding" evidence="6">
    <location>
        <begin position="3"/>
        <end position="63"/>
    </location>
</feature>
<dbReference type="GO" id="GO:0051015">
    <property type="term" value="F:actin filament binding"/>
    <property type="evidence" value="ECO:0007669"/>
    <property type="project" value="TreeGrafter"/>
</dbReference>
<organism evidence="7">
    <name type="scientific">Arcella intermedia</name>
    <dbReference type="NCBI Taxonomy" id="1963864"/>
    <lineage>
        <taxon>Eukaryota</taxon>
        <taxon>Amoebozoa</taxon>
        <taxon>Tubulinea</taxon>
        <taxon>Elardia</taxon>
        <taxon>Arcellinida</taxon>
        <taxon>Sphaerothecina</taxon>
        <taxon>Arcellidae</taxon>
        <taxon>Arcella</taxon>
    </lineage>
</organism>
<keyword evidence="1 4" id="KW-0479">Metal-binding</keyword>
<sequence>MSATCAGCGKTAYPNEQIKALDVTWHKTCLKCETCKTTLSLNNLQSFDKKPYCRSHVPTVKHTTVADDVMTKHAKETQEVNSYSVRTNIETQKGTGEKPTVTLDDQMMQFNKKAQEINSYSKKENIETQKGTGEKPNQEVIG</sequence>
<dbReference type="PANTHER" id="PTHR46218:SF5">
    <property type="entry name" value="NEBULIN"/>
    <property type="match status" value="1"/>
</dbReference>
<dbReference type="SMART" id="SM00132">
    <property type="entry name" value="LIM"/>
    <property type="match status" value="1"/>
</dbReference>
<dbReference type="EMBL" id="GIBP01010053">
    <property type="protein sequence ID" value="NDV39022.1"/>
    <property type="molecule type" value="Transcribed_RNA"/>
</dbReference>
<dbReference type="Gene3D" id="2.10.110.10">
    <property type="entry name" value="Cysteine Rich Protein"/>
    <property type="match status" value="1"/>
</dbReference>
<feature type="region of interest" description="Disordered" evidence="5">
    <location>
        <begin position="114"/>
        <end position="142"/>
    </location>
</feature>
<name>A0A6B2LPH0_9EUKA</name>
<keyword evidence="2" id="KW-0677">Repeat</keyword>
<evidence type="ECO:0000259" key="6">
    <source>
        <dbReference type="PROSITE" id="PS50023"/>
    </source>
</evidence>
<dbReference type="PANTHER" id="PTHR46218">
    <property type="entry name" value="LASP"/>
    <property type="match status" value="1"/>
</dbReference>
<feature type="compositionally biased region" description="Basic and acidic residues" evidence="5">
    <location>
        <begin position="121"/>
        <end position="142"/>
    </location>
</feature>
<protein>
    <recommendedName>
        <fullName evidence="6">LIM zinc-binding domain-containing protein</fullName>
    </recommendedName>
</protein>
<dbReference type="AlphaFoldDB" id="A0A6B2LPH0"/>
<dbReference type="GO" id="GO:0005925">
    <property type="term" value="C:focal adhesion"/>
    <property type="evidence" value="ECO:0007669"/>
    <property type="project" value="TreeGrafter"/>
</dbReference>
<evidence type="ECO:0000256" key="2">
    <source>
        <dbReference type="ARBA" id="ARBA00022737"/>
    </source>
</evidence>
<keyword evidence="3 4" id="KW-0862">Zinc</keyword>
<proteinExistence type="predicted"/>
<evidence type="ECO:0000256" key="3">
    <source>
        <dbReference type="ARBA" id="ARBA00022833"/>
    </source>
</evidence>
<evidence type="ECO:0000313" key="7">
    <source>
        <dbReference type="EMBL" id="NDV39022.1"/>
    </source>
</evidence>
<accession>A0A6B2LPH0</accession>
<evidence type="ECO:0000256" key="4">
    <source>
        <dbReference type="PROSITE-ProRule" id="PRU00125"/>
    </source>
</evidence>
<dbReference type="InterPro" id="IPR001781">
    <property type="entry name" value="Znf_LIM"/>
</dbReference>
<evidence type="ECO:0000256" key="1">
    <source>
        <dbReference type="ARBA" id="ARBA00022723"/>
    </source>
</evidence>
<dbReference type="Pfam" id="PF00412">
    <property type="entry name" value="LIM"/>
    <property type="match status" value="1"/>
</dbReference>
<dbReference type="PROSITE" id="PS00478">
    <property type="entry name" value="LIM_DOMAIN_1"/>
    <property type="match status" value="1"/>
</dbReference>
<keyword evidence="4" id="KW-0440">LIM domain</keyword>
<dbReference type="GO" id="GO:0046872">
    <property type="term" value="F:metal ion binding"/>
    <property type="evidence" value="ECO:0007669"/>
    <property type="project" value="UniProtKB-KW"/>
</dbReference>
<reference evidence="7" key="1">
    <citation type="journal article" date="2020" name="J. Eukaryot. Microbiol.">
        <title>De novo Sequencing, Assembly and Annotation of the Transcriptome for the Free-Living Testate Amoeba Arcella intermedia.</title>
        <authorList>
            <person name="Ribeiro G.M."/>
            <person name="Porfirio-Sousa A.L."/>
            <person name="Maurer-Alcala X.X."/>
            <person name="Katz L.A."/>
            <person name="Lahr D.J.G."/>
        </authorList>
    </citation>
    <scope>NUCLEOTIDE SEQUENCE</scope>
</reference>
<dbReference type="SUPFAM" id="SSF57716">
    <property type="entry name" value="Glucocorticoid receptor-like (DNA-binding domain)"/>
    <property type="match status" value="1"/>
</dbReference>
<evidence type="ECO:0000256" key="5">
    <source>
        <dbReference type="SAM" id="MobiDB-lite"/>
    </source>
</evidence>
<dbReference type="InterPro" id="IPR051759">
    <property type="entry name" value="LIM-SH3_domain_protein"/>
</dbReference>